<evidence type="ECO:0000313" key="3">
    <source>
        <dbReference type="EMBL" id="OEH73922.1"/>
    </source>
</evidence>
<dbReference type="GO" id="GO:0005634">
    <property type="term" value="C:nucleus"/>
    <property type="evidence" value="ECO:0007669"/>
    <property type="project" value="InterPro"/>
</dbReference>
<gene>
    <name evidence="3" type="ORF">cyc_03523</name>
</gene>
<dbReference type="GO" id="GO:0003676">
    <property type="term" value="F:nucleic acid binding"/>
    <property type="evidence" value="ECO:0007669"/>
    <property type="project" value="InterPro"/>
</dbReference>
<sequence length="2077" mass="216292">MGAQGLVDVAVEGGQVHQVLFAELIRGGPPCLVLLLSRVLRVYSVTGNAGAPRGSQSQFPAGAPLRFLCEMRLGGPALLAAVIPSSGRGNTGGLLSGSNDHGASASGDDGIPGNASCAALADATCSPAQAACSGAPGMGDLLLLLLAGYRAVICHYSEEIGGLRTLSMHSFAELGPRAAAVNAFLVGPPHIKLADEGPLTEVDDGTWGPQGSLSIPAGQLPVTTLRAITRAHVFDLESFDARGPFEGPCGALGEPKAKGFLALFSVDLLHVVCLHLSLRTEGPSSASAVAPTPPPAVAAAQGDATIDGTPLSPPMGPHPSTLGANRYLEKAPSHVQTSPGGGFLCPPFAAAGQGKSSVAGGPSSCSPWPPEAMGASPVLEKGTPPPTAGAPGMLGMGHLRPRELGLMPFAGSPGAGEVFALLLAIHPEERDIQIIAKIPSLLGDTFALLSAPSHPDGLICLSPDSVSFLSFSGGGCGGGTQRLGDAQQQQQQPDSLSGRTVGLTHIVHPAGLVRKDLLHLPSVVFDCSSLRLRLEGAAAAFLSGSCLFLLSADGRPALAHLIRTAGKGITDFLWTSVELLFPAGGGSLDCHLPQASECLSGQLLLPRSDSLAVWNLGSPTNKAVQPVSVDSNNRYLLALGGRIREGTGICLVVAEPQQVVAPRRPWGGPPGASRDLQWGPSSIFSDESAAQVAQQRAPILRHAELQEEDGPLPQSSPLGPPPTPGNSSAPLCDVPSLAALGAPHSCLYEGNPRILWALQQQNHQEHGLLLLSSDPRMGVGETRVFSLRDGYLMDLTARAAAASAEASSTLDTVGAALSLDVPTLFAASLLGGLAMVQLTAEELRVLGASGKTLLCPPIDMNELPAAPSPPLQQQPEATGPNADAADEGGCLADSKFPADASAAMDVDTEEKLLRGRAQQTEDRKGSCEEPHEAREEAMTAPSSGEAAWNARGGALPGAFAAAVRGSAAGNWVCVVLDDFRLRLWQIDDAAVAAAAGPRKGVPSEQHGQVQQQQLLHEVSPSAMPCCMRGRVKSAQLYVHPRAPTGGEDETGTGSLQPSEALCCLVTLEGPMKIQALHVVSLQRMECLFSTVDLRLVSPLLRNCGSCAQRMLHHQVQQQMMQSEVLLVSGVSAATAAASCEDVLGDPAQSARSCDDLLRSGEITEASNAGPPHPVKAAAAAAAALAEEGIRDARRSVTCLGATPLPLIRPAHDGPAAATAAVLDGTVSEEAEAAGVMAAPEELQEEVLNAELVLLEPEGDTGPTLVVFLTGRPPLIYRAFEAACTGGALCLDDGQKTPGPLFPRKRRCQSPQASPLFPWSFRLEPHSCTDCIASIQRAGAAEGDHAAVVEPSVYFAVASGYTTASQQVQQWGGGVALLVPPLSLPDSQSSTQQQPTQLPVLWLCSSRNRLFVHPSERRDTFGAAAFTWPRGPPGSFAFLYGVGPSVCLSEIAAPFDKTSYFSNLRRSAAAAAAAADELPKTTGPFRLDGPLPFWSFSLGASTTHVAVSTGTSYILPPQYMPDAAAPAAAAGGRLVGVALHHPTEESEQIRQVLESRNALQKAQLALQGRAGAAAAAGAAGGDNAYEEGAPLPGFSAAGGAEGEGGVHPNPYLSACADGRVEVEGEAGRQYEIVLFHQDNLQCPLGYVCQRGRAVSQVVERPLGSRRNYRLAPACVAHLQEGSDVTVEPSYLLSWELHNTGGEGFGLFCSFVFGGPVSCVGDFAPSAAERHYLLHSVGRRLFIHEMDGDLLARGAFADVGMAVTAVSTLKHFVITGDLYRGVSLLAWRFDSASDSRRLELVSRTVPHWMLPVAACDAVTEGGTLGILAADPWGNVRLFSLNGTQQSSPPILQQLQVLRCDSESMEVDAPVVAFKQLLTETGDVASAAWSAEGGLLSFRLVDEPTADLLRELQGWLETCLPSECGLFPTASRMPAGPPSIHLRLWVAEQQRQLQKQLLQQYRAQDEDAAAAASAVAADAAIEATDAGMLLQQMEYKALDAMRSRLPVYAPVLRLLPLLSLPVQQQLLAAAPSGLLHLLQRHFGSSSTGTPQRSPFSWAALRNALAGGPLKSLDLPAVPPA</sequence>
<evidence type="ECO:0000256" key="1">
    <source>
        <dbReference type="SAM" id="MobiDB-lite"/>
    </source>
</evidence>
<dbReference type="EMBL" id="JROU02002205">
    <property type="protein sequence ID" value="OEH73922.1"/>
    <property type="molecule type" value="Genomic_DNA"/>
</dbReference>
<dbReference type="InterPro" id="IPR004871">
    <property type="entry name" value="RSE1/DDB1/CPSF1_C"/>
</dbReference>
<dbReference type="InterPro" id="IPR050358">
    <property type="entry name" value="RSE1/DDB1/CFT1"/>
</dbReference>
<dbReference type="Pfam" id="PF03178">
    <property type="entry name" value="CPSF_A"/>
    <property type="match status" value="1"/>
</dbReference>
<dbReference type="InterPro" id="IPR015943">
    <property type="entry name" value="WD40/YVTN_repeat-like_dom_sf"/>
</dbReference>
<keyword evidence="4" id="KW-1185">Reference proteome</keyword>
<feature type="region of interest" description="Disordered" evidence="1">
    <location>
        <begin position="661"/>
        <end position="680"/>
    </location>
</feature>
<feature type="region of interest" description="Disordered" evidence="1">
    <location>
        <begin position="914"/>
        <end position="945"/>
    </location>
</feature>
<reference evidence="3 4" key="1">
    <citation type="journal article" date="2016" name="BMC Genomics">
        <title>Comparative genomics reveals Cyclospora cayetanensis possesses coccidia-like metabolism and invasion components but unique surface antigens.</title>
        <authorList>
            <person name="Liu S."/>
            <person name="Wang L."/>
            <person name="Zheng H."/>
            <person name="Xu Z."/>
            <person name="Roellig D.M."/>
            <person name="Li N."/>
            <person name="Frace M.A."/>
            <person name="Tang K."/>
            <person name="Arrowood M.J."/>
            <person name="Moss D.M."/>
            <person name="Zhang L."/>
            <person name="Feng Y."/>
            <person name="Xiao L."/>
        </authorList>
    </citation>
    <scope>NUCLEOTIDE SEQUENCE [LARGE SCALE GENOMIC DNA]</scope>
    <source>
        <strain evidence="3 4">CHN_HEN01</strain>
    </source>
</reference>
<evidence type="ECO:0000313" key="4">
    <source>
        <dbReference type="Proteomes" id="UP000095192"/>
    </source>
</evidence>
<dbReference type="PANTHER" id="PTHR10644">
    <property type="entry name" value="DNA REPAIR/RNA PROCESSING CPSF FAMILY"/>
    <property type="match status" value="1"/>
</dbReference>
<dbReference type="InParanoid" id="A0A1D3CRY9"/>
<dbReference type="Proteomes" id="UP000095192">
    <property type="component" value="Unassembled WGS sequence"/>
</dbReference>
<evidence type="ECO:0000259" key="2">
    <source>
        <dbReference type="Pfam" id="PF03178"/>
    </source>
</evidence>
<comment type="caution">
    <text evidence="3">The sequence shown here is derived from an EMBL/GenBank/DDBJ whole genome shotgun (WGS) entry which is preliminary data.</text>
</comment>
<feature type="region of interest" description="Disordered" evidence="1">
    <location>
        <begin position="708"/>
        <end position="730"/>
    </location>
</feature>
<dbReference type="Gene3D" id="2.130.10.10">
    <property type="entry name" value="YVTN repeat-like/Quinoprotein amine dehydrogenase"/>
    <property type="match status" value="2"/>
</dbReference>
<feature type="compositionally biased region" description="Basic and acidic residues" evidence="1">
    <location>
        <begin position="914"/>
        <end position="937"/>
    </location>
</feature>
<proteinExistence type="predicted"/>
<feature type="region of interest" description="Disordered" evidence="1">
    <location>
        <begin position="283"/>
        <end position="324"/>
    </location>
</feature>
<organism evidence="3 4">
    <name type="scientific">Cyclospora cayetanensis</name>
    <dbReference type="NCBI Taxonomy" id="88456"/>
    <lineage>
        <taxon>Eukaryota</taxon>
        <taxon>Sar</taxon>
        <taxon>Alveolata</taxon>
        <taxon>Apicomplexa</taxon>
        <taxon>Conoidasida</taxon>
        <taxon>Coccidia</taxon>
        <taxon>Eucoccidiorida</taxon>
        <taxon>Eimeriorina</taxon>
        <taxon>Eimeriidae</taxon>
        <taxon>Cyclospora</taxon>
    </lineage>
</organism>
<name>A0A1D3CRY9_9EIME</name>
<dbReference type="VEuPathDB" id="ToxoDB:LOC34620203"/>
<protein>
    <recommendedName>
        <fullName evidence="2">RSE1/DDB1/CPSF1 C-terminal domain-containing protein</fullName>
    </recommendedName>
</protein>
<feature type="region of interest" description="Disordered" evidence="1">
    <location>
        <begin position="860"/>
        <end position="890"/>
    </location>
</feature>
<feature type="domain" description="RSE1/DDB1/CPSF1 C-terminal" evidence="2">
    <location>
        <begin position="1713"/>
        <end position="1931"/>
    </location>
</feature>
<dbReference type="VEuPathDB" id="ToxoDB:cyc_03523"/>
<accession>A0A1D3CRY9</accession>